<dbReference type="InterPro" id="IPR036412">
    <property type="entry name" value="HAD-like_sf"/>
</dbReference>
<dbReference type="NCBIfam" id="NF011564">
    <property type="entry name" value="PRK14988.1"/>
    <property type="match status" value="1"/>
</dbReference>
<sequence>MSTCAPIDWQRTDTVLLDMDGTLLDLRFDNLFWKQHLPRRLAELKNLPAGEAEQAVFPRMARLQGRIEWYCLDYWSRELEVDMLALKREIAHLIGWRPHARAFLEALGRADKRRVLVTNAHPDVLRLKVAQTGLDAHLDAIISAHDLQRPKEEQDFWHRLQQHAPFRPERSVLIDDNLAALASAQSYGVGTVLGIRRPDSSANPVAAPDVTLLECFSDVLPTAQVTG</sequence>
<dbReference type="PANTHER" id="PTHR43434">
    <property type="entry name" value="PHOSPHOGLYCOLATE PHOSPHATASE"/>
    <property type="match status" value="1"/>
</dbReference>
<dbReference type="Pfam" id="PF00702">
    <property type="entry name" value="Hydrolase"/>
    <property type="match status" value="1"/>
</dbReference>
<dbReference type="PANTHER" id="PTHR43434:SF3">
    <property type="entry name" value="GMP_IMP NUCLEOTIDASE YRFG"/>
    <property type="match status" value="1"/>
</dbReference>
<gene>
    <name evidence="1" type="ORF">DFR31_1314</name>
</gene>
<dbReference type="SFLD" id="SFLDG01129">
    <property type="entry name" value="C1.5:_HAD__Beta-PGM__Phosphata"/>
    <property type="match status" value="1"/>
</dbReference>
<keyword evidence="1" id="KW-0378">Hydrolase</keyword>
<organism evidence="1 2">
    <name type="scientific">Alkalispirillum mobile</name>
    <dbReference type="NCBI Taxonomy" id="85925"/>
    <lineage>
        <taxon>Bacteria</taxon>
        <taxon>Pseudomonadati</taxon>
        <taxon>Pseudomonadota</taxon>
        <taxon>Gammaproteobacteria</taxon>
        <taxon>Chromatiales</taxon>
        <taxon>Ectothiorhodospiraceae</taxon>
        <taxon>Alkalispirillum</taxon>
    </lineage>
</organism>
<reference evidence="1 2" key="1">
    <citation type="submission" date="2018-10" db="EMBL/GenBank/DDBJ databases">
        <title>Genomic Encyclopedia of Type Strains, Phase IV (KMG-IV): sequencing the most valuable type-strain genomes for metagenomic binning, comparative biology and taxonomic classification.</title>
        <authorList>
            <person name="Goeker M."/>
        </authorList>
    </citation>
    <scope>NUCLEOTIDE SEQUENCE [LARGE SCALE GENOMIC DNA]</scope>
    <source>
        <strain evidence="1 2">DSM 12769</strain>
    </source>
</reference>
<dbReference type="SFLD" id="SFLDS00003">
    <property type="entry name" value="Haloacid_Dehalogenase"/>
    <property type="match status" value="1"/>
</dbReference>
<protein>
    <submittedName>
        <fullName evidence="1">Putative hydrolase of the HAD superfamily</fullName>
    </submittedName>
</protein>
<keyword evidence="2" id="KW-1185">Reference proteome</keyword>
<dbReference type="GO" id="GO:0008967">
    <property type="term" value="F:phosphoglycolate phosphatase activity"/>
    <property type="evidence" value="ECO:0007669"/>
    <property type="project" value="TreeGrafter"/>
</dbReference>
<dbReference type="Gene3D" id="3.40.50.1000">
    <property type="entry name" value="HAD superfamily/HAD-like"/>
    <property type="match status" value="1"/>
</dbReference>
<dbReference type="CDD" id="cd01427">
    <property type="entry name" value="HAD_like"/>
    <property type="match status" value="1"/>
</dbReference>
<accession>A0A498CGB6</accession>
<dbReference type="RefSeq" id="WP_121441794.1">
    <property type="nucleotide sequence ID" value="NZ_RCDA01000001.1"/>
</dbReference>
<dbReference type="OrthoDB" id="9773910at2"/>
<dbReference type="Proteomes" id="UP000275461">
    <property type="component" value="Unassembled WGS sequence"/>
</dbReference>
<dbReference type="EMBL" id="RCDA01000001">
    <property type="protein sequence ID" value="RLK51378.1"/>
    <property type="molecule type" value="Genomic_DNA"/>
</dbReference>
<dbReference type="InterPro" id="IPR006439">
    <property type="entry name" value="HAD-SF_hydro_IA"/>
</dbReference>
<dbReference type="InterPro" id="IPR023214">
    <property type="entry name" value="HAD_sf"/>
</dbReference>
<name>A0A498CGB6_9GAMM</name>
<comment type="caution">
    <text evidence="1">The sequence shown here is derived from an EMBL/GenBank/DDBJ whole genome shotgun (WGS) entry which is preliminary data.</text>
</comment>
<evidence type="ECO:0000313" key="2">
    <source>
        <dbReference type="Proteomes" id="UP000275461"/>
    </source>
</evidence>
<dbReference type="NCBIfam" id="TIGR01509">
    <property type="entry name" value="HAD-SF-IA-v3"/>
    <property type="match status" value="1"/>
</dbReference>
<evidence type="ECO:0000313" key="1">
    <source>
        <dbReference type="EMBL" id="RLK51378.1"/>
    </source>
</evidence>
<dbReference type="InterPro" id="IPR050155">
    <property type="entry name" value="HAD-like_hydrolase_sf"/>
</dbReference>
<dbReference type="GO" id="GO:0005829">
    <property type="term" value="C:cytosol"/>
    <property type="evidence" value="ECO:0007669"/>
    <property type="project" value="TreeGrafter"/>
</dbReference>
<dbReference type="AlphaFoldDB" id="A0A498CGB6"/>
<dbReference type="GO" id="GO:0006281">
    <property type="term" value="P:DNA repair"/>
    <property type="evidence" value="ECO:0007669"/>
    <property type="project" value="TreeGrafter"/>
</dbReference>
<proteinExistence type="predicted"/>
<dbReference type="SUPFAM" id="SSF56784">
    <property type="entry name" value="HAD-like"/>
    <property type="match status" value="1"/>
</dbReference>